<dbReference type="Pfam" id="PF07714">
    <property type="entry name" value="PK_Tyr_Ser-Thr"/>
    <property type="match status" value="1"/>
</dbReference>
<accession>A0A6G0XSL2</accession>
<evidence type="ECO:0000313" key="2">
    <source>
        <dbReference type="EMBL" id="KAF0743602.1"/>
    </source>
</evidence>
<name>A0A6G0XSL2_9STRA</name>
<feature type="domain" description="Protein kinase" evidence="1">
    <location>
        <begin position="1"/>
        <end position="106"/>
    </location>
</feature>
<dbReference type="PANTHER" id="PTHR44329">
    <property type="entry name" value="SERINE/THREONINE-PROTEIN KINASE TNNI3K-RELATED"/>
    <property type="match status" value="1"/>
</dbReference>
<gene>
    <name evidence="2" type="ORF">Ae201684_001745</name>
</gene>
<dbReference type="Proteomes" id="UP000481153">
    <property type="component" value="Unassembled WGS sequence"/>
</dbReference>
<comment type="caution">
    <text evidence="2">The sequence shown here is derived from an EMBL/GenBank/DDBJ whole genome shotgun (WGS) entry which is preliminary data.</text>
</comment>
<proteinExistence type="predicted"/>
<sequence length="106" mass="11941">MPGGSLHDLLRNPKVELSWPAEKINVALNVAKALTYLHSLTPSLVLRNLNSRRIQLTDTMVAKLSNFRLDRKYDVELGMCCAIPFSERWAAPEVLMGEDFTELADL</sequence>
<dbReference type="PROSITE" id="PS50011">
    <property type="entry name" value="PROTEIN_KINASE_DOM"/>
    <property type="match status" value="1"/>
</dbReference>
<dbReference type="EMBL" id="VJMJ01000013">
    <property type="protein sequence ID" value="KAF0743602.1"/>
    <property type="molecule type" value="Genomic_DNA"/>
</dbReference>
<dbReference type="InterPro" id="IPR000719">
    <property type="entry name" value="Prot_kinase_dom"/>
</dbReference>
<dbReference type="VEuPathDB" id="FungiDB:AeMF1_012681"/>
<dbReference type="AlphaFoldDB" id="A0A6G0XSL2"/>
<dbReference type="InterPro" id="IPR051681">
    <property type="entry name" value="Ser/Thr_Kinases-Pseudokinases"/>
</dbReference>
<dbReference type="SUPFAM" id="SSF56112">
    <property type="entry name" value="Protein kinase-like (PK-like)"/>
    <property type="match status" value="1"/>
</dbReference>
<evidence type="ECO:0000313" key="3">
    <source>
        <dbReference type="Proteomes" id="UP000481153"/>
    </source>
</evidence>
<dbReference type="GO" id="GO:0004674">
    <property type="term" value="F:protein serine/threonine kinase activity"/>
    <property type="evidence" value="ECO:0007669"/>
    <property type="project" value="TreeGrafter"/>
</dbReference>
<dbReference type="Gene3D" id="1.10.510.10">
    <property type="entry name" value="Transferase(Phosphotransferase) domain 1"/>
    <property type="match status" value="1"/>
</dbReference>
<keyword evidence="3" id="KW-1185">Reference proteome</keyword>
<protein>
    <recommendedName>
        <fullName evidence="1">Protein kinase domain-containing protein</fullName>
    </recommendedName>
</protein>
<dbReference type="GO" id="GO:0005524">
    <property type="term" value="F:ATP binding"/>
    <property type="evidence" value="ECO:0007669"/>
    <property type="project" value="InterPro"/>
</dbReference>
<organism evidence="2 3">
    <name type="scientific">Aphanomyces euteiches</name>
    <dbReference type="NCBI Taxonomy" id="100861"/>
    <lineage>
        <taxon>Eukaryota</taxon>
        <taxon>Sar</taxon>
        <taxon>Stramenopiles</taxon>
        <taxon>Oomycota</taxon>
        <taxon>Saprolegniomycetes</taxon>
        <taxon>Saprolegniales</taxon>
        <taxon>Verrucalvaceae</taxon>
        <taxon>Aphanomyces</taxon>
    </lineage>
</organism>
<dbReference type="PANTHER" id="PTHR44329:SF214">
    <property type="entry name" value="PROTEIN KINASE DOMAIN-CONTAINING PROTEIN"/>
    <property type="match status" value="1"/>
</dbReference>
<dbReference type="InterPro" id="IPR011009">
    <property type="entry name" value="Kinase-like_dom_sf"/>
</dbReference>
<evidence type="ECO:0000259" key="1">
    <source>
        <dbReference type="PROSITE" id="PS50011"/>
    </source>
</evidence>
<reference evidence="2 3" key="1">
    <citation type="submission" date="2019-07" db="EMBL/GenBank/DDBJ databases">
        <title>Genomics analysis of Aphanomyces spp. identifies a new class of oomycete effector associated with host adaptation.</title>
        <authorList>
            <person name="Gaulin E."/>
        </authorList>
    </citation>
    <scope>NUCLEOTIDE SEQUENCE [LARGE SCALE GENOMIC DNA]</scope>
    <source>
        <strain evidence="2 3">ATCC 201684</strain>
    </source>
</reference>
<dbReference type="InterPro" id="IPR001245">
    <property type="entry name" value="Ser-Thr/Tyr_kinase_cat_dom"/>
</dbReference>